<keyword evidence="4 6" id="KW-1133">Transmembrane helix</keyword>
<proteinExistence type="predicted"/>
<name>A0A1S7LKJ7_MAGMO</name>
<reference evidence="7" key="1">
    <citation type="submission" date="2015-04" db="EMBL/GenBank/DDBJ databases">
        <authorList>
            <person name="Syromyatnikov M.Y."/>
            <person name="Popov V.N."/>
        </authorList>
    </citation>
    <scope>NUCLEOTIDE SEQUENCE</scope>
    <source>
        <strain evidence="7">MO-1</strain>
    </source>
</reference>
<organism evidence="7">
    <name type="scientific">Magnetococcus massalia (strain MO-1)</name>
    <dbReference type="NCBI Taxonomy" id="451514"/>
    <lineage>
        <taxon>Bacteria</taxon>
        <taxon>Pseudomonadati</taxon>
        <taxon>Pseudomonadota</taxon>
        <taxon>Magnetococcia</taxon>
        <taxon>Magnetococcales</taxon>
        <taxon>Magnetococcaceae</taxon>
        <taxon>Magnetococcus</taxon>
    </lineage>
</organism>
<comment type="subcellular location">
    <subcellularLocation>
        <location evidence="1">Cell membrane</location>
    </subcellularLocation>
</comment>
<keyword evidence="7" id="KW-0282">Flagellum</keyword>
<evidence type="ECO:0000256" key="6">
    <source>
        <dbReference type="SAM" id="Phobius"/>
    </source>
</evidence>
<evidence type="ECO:0000256" key="3">
    <source>
        <dbReference type="ARBA" id="ARBA00022692"/>
    </source>
</evidence>
<evidence type="ECO:0000256" key="1">
    <source>
        <dbReference type="ARBA" id="ARBA00004236"/>
    </source>
</evidence>
<dbReference type="GO" id="GO:0016020">
    <property type="term" value="C:membrane"/>
    <property type="evidence" value="ECO:0007669"/>
    <property type="project" value="InterPro"/>
</dbReference>
<dbReference type="Pfam" id="PF04347">
    <property type="entry name" value="FliO"/>
    <property type="match status" value="1"/>
</dbReference>
<dbReference type="InterPro" id="IPR022781">
    <property type="entry name" value="Flagellar_biosynth_FliO"/>
</dbReference>
<protein>
    <submittedName>
        <fullName evidence="7">Putative polar flagellar assembly protein FliO</fullName>
    </submittedName>
</protein>
<evidence type="ECO:0000313" key="7">
    <source>
        <dbReference type="EMBL" id="CRH07435.1"/>
    </source>
</evidence>
<feature type="transmembrane region" description="Helical" evidence="6">
    <location>
        <begin position="27"/>
        <end position="45"/>
    </location>
</feature>
<keyword evidence="3 6" id="KW-0812">Transmembrane</keyword>
<dbReference type="GO" id="GO:0044781">
    <property type="term" value="P:bacterial-type flagellum organization"/>
    <property type="evidence" value="ECO:0007669"/>
    <property type="project" value="InterPro"/>
</dbReference>
<evidence type="ECO:0000256" key="4">
    <source>
        <dbReference type="ARBA" id="ARBA00022989"/>
    </source>
</evidence>
<dbReference type="EMBL" id="LO017727">
    <property type="protein sequence ID" value="CRH07435.1"/>
    <property type="molecule type" value="Genomic_DNA"/>
</dbReference>
<evidence type="ECO:0000256" key="2">
    <source>
        <dbReference type="ARBA" id="ARBA00022475"/>
    </source>
</evidence>
<keyword evidence="7" id="KW-0969">Cilium</keyword>
<keyword evidence="2" id="KW-1003">Cell membrane</keyword>
<accession>A0A1S7LKJ7</accession>
<evidence type="ECO:0000256" key="5">
    <source>
        <dbReference type="ARBA" id="ARBA00023136"/>
    </source>
</evidence>
<keyword evidence="7" id="KW-0966">Cell projection</keyword>
<keyword evidence="5 6" id="KW-0472">Membrane</keyword>
<dbReference type="AlphaFoldDB" id="A0A1S7LKJ7"/>
<gene>
    <name evidence="7" type="ORF">MAGMO_3298</name>
</gene>
<sequence length="115" mass="12366">MVFALPAWAAEQQDVMPTPDELDLTTQAVRIVGFLLVLIIIAGLVNRFGRRLHEKVGGGSGIDVISGRNLGHGVGVRVITIGQRGWLVGVSKEGVQLLAELNRDELDGLSGEKQR</sequence>